<dbReference type="PANTHER" id="PTHR34216:SF3">
    <property type="entry name" value="POLY-BETA-1,6-N-ACETYL-D-GLUCOSAMINE N-DEACETYLASE"/>
    <property type="match status" value="1"/>
</dbReference>
<proteinExistence type="predicted"/>
<keyword evidence="5" id="KW-1185">Reference proteome</keyword>
<dbReference type="EC" id="3.-.-.-" evidence="4"/>
<dbReference type="Pfam" id="PF01522">
    <property type="entry name" value="Polysacc_deac_1"/>
    <property type="match status" value="2"/>
</dbReference>
<dbReference type="InterPro" id="IPR002509">
    <property type="entry name" value="NODB_dom"/>
</dbReference>
<evidence type="ECO:0000313" key="4">
    <source>
        <dbReference type="EMBL" id="MFC3701607.1"/>
    </source>
</evidence>
<reference evidence="5" key="1">
    <citation type="journal article" date="2019" name="Int. J. Syst. Evol. Microbiol.">
        <title>The Global Catalogue of Microorganisms (GCM) 10K type strain sequencing project: providing services to taxonomists for standard genome sequencing and annotation.</title>
        <authorList>
            <consortium name="The Broad Institute Genomics Platform"/>
            <consortium name="The Broad Institute Genome Sequencing Center for Infectious Disease"/>
            <person name="Wu L."/>
            <person name="Ma J."/>
        </authorList>
    </citation>
    <scope>NUCLEOTIDE SEQUENCE [LARGE SCALE GENOMIC DNA]</scope>
    <source>
        <strain evidence="5">CECT 8288</strain>
    </source>
</reference>
<keyword evidence="4" id="KW-0378">Hydrolase</keyword>
<feature type="domain" description="NodB homology" evidence="3">
    <location>
        <begin position="94"/>
        <end position="331"/>
    </location>
</feature>
<dbReference type="PROSITE" id="PS51677">
    <property type="entry name" value="NODB"/>
    <property type="match status" value="1"/>
</dbReference>
<protein>
    <submittedName>
        <fullName evidence="4">Polysaccharide deacetylase family protein</fullName>
        <ecNumber evidence="4">3.-.-.-</ecNumber>
    </submittedName>
</protein>
<dbReference type="SUPFAM" id="SSF88713">
    <property type="entry name" value="Glycoside hydrolase/deacetylase"/>
    <property type="match status" value="1"/>
</dbReference>
<dbReference type="RefSeq" id="WP_290280695.1">
    <property type="nucleotide sequence ID" value="NZ_JAUFQI010000001.1"/>
</dbReference>
<comment type="subcellular location">
    <subcellularLocation>
        <location evidence="1">Secreted</location>
    </subcellularLocation>
</comment>
<evidence type="ECO:0000259" key="3">
    <source>
        <dbReference type="PROSITE" id="PS51677"/>
    </source>
</evidence>
<gene>
    <name evidence="4" type="ORF">ACFOND_08165</name>
</gene>
<dbReference type="Gene3D" id="3.20.20.370">
    <property type="entry name" value="Glycoside hydrolase/deacetylase"/>
    <property type="match status" value="1"/>
</dbReference>
<dbReference type="CDD" id="cd10918">
    <property type="entry name" value="CE4_NodB_like_5s_6s"/>
    <property type="match status" value="1"/>
</dbReference>
<sequence>MVNALKATAKFARNWVKASYGEHTKQREAPRLWVLMYHRILPKADPRFALEEPGMIVTPETFEQQIIELKKHFTLVNLNNWVKQHGANEPLPNKACAITFDDGWADNYEYALPILKKHNVPSTLFAVADKIGTPFRFWPNIISELIAIKAPELAQQALLQPAFEASQHAFSRERNAQCINQLKQHSEAEIFTALNAINWQHILETNSQRALMTWDELQECEASGFLQVESHTCTHQRLNKGLGDAALTTEIATSKETLASKLNKDIELFCFPNGDYNEQALSLVKQHYTAAVTTQNGINHVSSLKLHELTRIGIHEDASNTRLKFLARLAG</sequence>
<dbReference type="Proteomes" id="UP001595710">
    <property type="component" value="Unassembled WGS sequence"/>
</dbReference>
<evidence type="ECO:0000256" key="1">
    <source>
        <dbReference type="ARBA" id="ARBA00004613"/>
    </source>
</evidence>
<organism evidence="4 5">
    <name type="scientific">Reinekea marina</name>
    <dbReference type="NCBI Taxonomy" id="1310421"/>
    <lineage>
        <taxon>Bacteria</taxon>
        <taxon>Pseudomonadati</taxon>
        <taxon>Pseudomonadota</taxon>
        <taxon>Gammaproteobacteria</taxon>
        <taxon>Oceanospirillales</taxon>
        <taxon>Saccharospirillaceae</taxon>
        <taxon>Reinekea</taxon>
    </lineage>
</organism>
<comment type="caution">
    <text evidence="4">The sequence shown here is derived from an EMBL/GenBank/DDBJ whole genome shotgun (WGS) entry which is preliminary data.</text>
</comment>
<dbReference type="InterPro" id="IPR051398">
    <property type="entry name" value="Polysacch_Deacetylase"/>
</dbReference>
<dbReference type="EMBL" id="JBHRYN010000010">
    <property type="protein sequence ID" value="MFC3701607.1"/>
    <property type="molecule type" value="Genomic_DNA"/>
</dbReference>
<dbReference type="PANTHER" id="PTHR34216">
    <property type="match status" value="1"/>
</dbReference>
<name>A0ABV7WR00_9GAMM</name>
<dbReference type="InterPro" id="IPR011330">
    <property type="entry name" value="Glyco_hydro/deAcase_b/a-brl"/>
</dbReference>
<evidence type="ECO:0000256" key="2">
    <source>
        <dbReference type="ARBA" id="ARBA00022729"/>
    </source>
</evidence>
<dbReference type="GO" id="GO:0016787">
    <property type="term" value="F:hydrolase activity"/>
    <property type="evidence" value="ECO:0007669"/>
    <property type="project" value="UniProtKB-KW"/>
</dbReference>
<keyword evidence="2" id="KW-0732">Signal</keyword>
<evidence type="ECO:0000313" key="5">
    <source>
        <dbReference type="Proteomes" id="UP001595710"/>
    </source>
</evidence>
<accession>A0ABV7WR00</accession>